<feature type="domain" description="HEPN" evidence="2">
    <location>
        <begin position="4"/>
        <end position="119"/>
    </location>
</feature>
<dbReference type="AlphaFoldDB" id="A0A975BHG2"/>
<dbReference type="Gene3D" id="1.20.120.330">
    <property type="entry name" value="Nucleotidyltransferases domain 2"/>
    <property type="match status" value="1"/>
</dbReference>
<evidence type="ECO:0000313" key="4">
    <source>
        <dbReference type="Proteomes" id="UP000663722"/>
    </source>
</evidence>
<dbReference type="InterPro" id="IPR007842">
    <property type="entry name" value="HEPN_dom"/>
</dbReference>
<dbReference type="PANTHER" id="PTHR36565:SF1">
    <property type="entry name" value="UPF0332 PROTEIN TM_1000"/>
    <property type="match status" value="1"/>
</dbReference>
<keyword evidence="4" id="KW-1185">Reference proteome</keyword>
<dbReference type="InterPro" id="IPR052226">
    <property type="entry name" value="UPF0332_toxin"/>
</dbReference>
<dbReference type="EMBL" id="CP061800">
    <property type="protein sequence ID" value="QTA85284.1"/>
    <property type="molecule type" value="Genomic_DNA"/>
</dbReference>
<organism evidence="3 4">
    <name type="scientific">Desulfonema magnum</name>
    <dbReference type="NCBI Taxonomy" id="45655"/>
    <lineage>
        <taxon>Bacteria</taxon>
        <taxon>Pseudomonadati</taxon>
        <taxon>Thermodesulfobacteriota</taxon>
        <taxon>Desulfobacteria</taxon>
        <taxon>Desulfobacterales</taxon>
        <taxon>Desulfococcaceae</taxon>
        <taxon>Desulfonema</taxon>
    </lineage>
</organism>
<evidence type="ECO:0000256" key="1">
    <source>
        <dbReference type="ARBA" id="ARBA00038248"/>
    </source>
</evidence>
<protein>
    <submittedName>
        <fullName evidence="3">HEPN domain-containing protein</fullName>
    </submittedName>
</protein>
<accession>A0A975BHG2</accession>
<evidence type="ECO:0000259" key="2">
    <source>
        <dbReference type="Pfam" id="PF05168"/>
    </source>
</evidence>
<dbReference type="PANTHER" id="PTHR36565">
    <property type="entry name" value="UPF0332 PROTEIN TM_1000"/>
    <property type="match status" value="1"/>
</dbReference>
<proteinExistence type="inferred from homology"/>
<evidence type="ECO:0000313" key="3">
    <source>
        <dbReference type="EMBL" id="QTA85284.1"/>
    </source>
</evidence>
<name>A0A975BHG2_9BACT</name>
<dbReference type="Proteomes" id="UP000663722">
    <property type="component" value="Chromosome"/>
</dbReference>
<dbReference type="KEGG" id="dmm:dnm_012890"/>
<comment type="similarity">
    <text evidence="1">Belongs to the UPF0332 family.</text>
</comment>
<sequence>MKKAFLDKAKENLKIAQASFELECYNACANRAYYAAFQAAIAALAHQGAQKGKNDHAWVQSEFNRRVVRRQKIYPAKLKTWLLKMQQVRNTADYSDESVGKKAARQQLSRATEMVRIIEKELNE</sequence>
<reference evidence="3" key="1">
    <citation type="journal article" date="2021" name="Microb. Physiol.">
        <title>Proteogenomic Insights into the Physiology of Marine, Sulfate-Reducing, Filamentous Desulfonema limicola and Desulfonema magnum.</title>
        <authorList>
            <person name="Schnaars V."/>
            <person name="Wohlbrand L."/>
            <person name="Scheve S."/>
            <person name="Hinrichs C."/>
            <person name="Reinhardt R."/>
            <person name="Rabus R."/>
        </authorList>
    </citation>
    <scope>NUCLEOTIDE SEQUENCE</scope>
    <source>
        <strain evidence="3">4be13</strain>
    </source>
</reference>
<dbReference type="Pfam" id="PF05168">
    <property type="entry name" value="HEPN"/>
    <property type="match status" value="1"/>
</dbReference>
<gene>
    <name evidence="3" type="ORF">dnm_012890</name>
</gene>